<dbReference type="Pfam" id="PF18665">
    <property type="entry name" value="TetR_C_37"/>
    <property type="match status" value="1"/>
</dbReference>
<dbReference type="OrthoDB" id="7618612at2"/>
<organism evidence="9 10">
    <name type="scientific">Algoriphagus chordae</name>
    <dbReference type="NCBI Taxonomy" id="237019"/>
    <lineage>
        <taxon>Bacteria</taxon>
        <taxon>Pseudomonadati</taxon>
        <taxon>Bacteroidota</taxon>
        <taxon>Cytophagia</taxon>
        <taxon>Cytophagales</taxon>
        <taxon>Cyclobacteriaceae</taxon>
        <taxon>Algoriphagus</taxon>
    </lineage>
</organism>
<comment type="caution">
    <text evidence="9">The sequence shown here is derived from an EMBL/GenBank/DDBJ whole genome shotgun (WGS) entry which is preliminary data.</text>
</comment>
<evidence type="ECO:0000256" key="6">
    <source>
        <dbReference type="PROSITE-ProRule" id="PRU00335"/>
    </source>
</evidence>
<evidence type="ECO:0000313" key="10">
    <source>
        <dbReference type="Proteomes" id="UP000248882"/>
    </source>
</evidence>
<dbReference type="InterPro" id="IPR041646">
    <property type="entry name" value="IcaR_C"/>
</dbReference>
<feature type="domain" description="HTH tetR-type" evidence="8">
    <location>
        <begin position="7"/>
        <end position="67"/>
    </location>
</feature>
<protein>
    <recommendedName>
        <fullName evidence="3">Biofilm operon icaADBC HTH-type negative transcriptional regulator IcaR</fullName>
    </recommendedName>
    <alternativeName>
        <fullName evidence="5">Intercellular adhesion protein R</fullName>
    </alternativeName>
</protein>
<keyword evidence="4 6" id="KW-0238">DNA-binding</keyword>
<evidence type="ECO:0000256" key="7">
    <source>
        <dbReference type="SAM" id="Coils"/>
    </source>
</evidence>
<keyword evidence="7" id="KW-0175">Coiled coil</keyword>
<dbReference type="RefSeq" id="WP_111317960.1">
    <property type="nucleotide sequence ID" value="NZ_QKZT01000006.1"/>
</dbReference>
<comment type="function">
    <text evidence="1">Represses transcription of the icaADBC operon necessary for biofilm production.</text>
</comment>
<dbReference type="InterPro" id="IPR009057">
    <property type="entry name" value="Homeodomain-like_sf"/>
</dbReference>
<evidence type="ECO:0000259" key="8">
    <source>
        <dbReference type="PROSITE" id="PS50977"/>
    </source>
</evidence>
<comment type="subunit">
    <text evidence="2">Homodimer.</text>
</comment>
<evidence type="ECO:0000256" key="3">
    <source>
        <dbReference type="ARBA" id="ARBA00014341"/>
    </source>
</evidence>
<evidence type="ECO:0000256" key="1">
    <source>
        <dbReference type="ARBA" id="ARBA00002291"/>
    </source>
</evidence>
<dbReference type="InterPro" id="IPR036271">
    <property type="entry name" value="Tet_transcr_reg_TetR-rel_C_sf"/>
</dbReference>
<dbReference type="PROSITE" id="PS50977">
    <property type="entry name" value="HTH_TETR_2"/>
    <property type="match status" value="1"/>
</dbReference>
<dbReference type="GO" id="GO:0003677">
    <property type="term" value="F:DNA binding"/>
    <property type="evidence" value="ECO:0007669"/>
    <property type="project" value="UniProtKB-UniRule"/>
</dbReference>
<dbReference type="SUPFAM" id="SSF48498">
    <property type="entry name" value="Tetracyclin repressor-like, C-terminal domain"/>
    <property type="match status" value="1"/>
</dbReference>
<feature type="DNA-binding region" description="H-T-H motif" evidence="6">
    <location>
        <begin position="30"/>
        <end position="49"/>
    </location>
</feature>
<sequence length="200" mass="23728">MGNKISDERKKEIIDGFYHLSKQNGIENTSIAKIGKHLGMPPSLVMHYFPSREILISNLISFILERMLLIYQPMLAELEEQNYADPHTFVDRLFSRDWNLLLDDGVFYSCYSLIFRNKRIKNEYRALHEKLRENLKEILDRDENLEDKDTELLAEQIFVVVEGAYYYLSMFDDPEVYEQKVAIFKDQVYELLRKNEVLSS</sequence>
<gene>
    <name evidence="9" type="ORF">LV85_01570</name>
</gene>
<dbReference type="Gene3D" id="1.10.357.10">
    <property type="entry name" value="Tetracycline Repressor, domain 2"/>
    <property type="match status" value="1"/>
</dbReference>
<proteinExistence type="predicted"/>
<dbReference type="Proteomes" id="UP000248882">
    <property type="component" value="Unassembled WGS sequence"/>
</dbReference>
<evidence type="ECO:0000256" key="5">
    <source>
        <dbReference type="ARBA" id="ARBA00030200"/>
    </source>
</evidence>
<feature type="coiled-coil region" evidence="7">
    <location>
        <begin position="117"/>
        <end position="148"/>
    </location>
</feature>
<dbReference type="Pfam" id="PF00440">
    <property type="entry name" value="TetR_N"/>
    <property type="match status" value="1"/>
</dbReference>
<keyword evidence="10" id="KW-1185">Reference proteome</keyword>
<evidence type="ECO:0000256" key="4">
    <source>
        <dbReference type="ARBA" id="ARBA00023125"/>
    </source>
</evidence>
<evidence type="ECO:0000313" key="9">
    <source>
        <dbReference type="EMBL" id="PZX53155.1"/>
    </source>
</evidence>
<evidence type="ECO:0000256" key="2">
    <source>
        <dbReference type="ARBA" id="ARBA00011738"/>
    </source>
</evidence>
<dbReference type="SUPFAM" id="SSF46689">
    <property type="entry name" value="Homeodomain-like"/>
    <property type="match status" value="1"/>
</dbReference>
<dbReference type="EMBL" id="QKZT01000006">
    <property type="protein sequence ID" value="PZX53155.1"/>
    <property type="molecule type" value="Genomic_DNA"/>
</dbReference>
<name>A0A2W7RQS2_9BACT</name>
<dbReference type="AlphaFoldDB" id="A0A2W7RQS2"/>
<dbReference type="InterPro" id="IPR001647">
    <property type="entry name" value="HTH_TetR"/>
</dbReference>
<reference evidence="9 10" key="1">
    <citation type="submission" date="2018-06" db="EMBL/GenBank/DDBJ databases">
        <title>Genomic Encyclopedia of Archaeal and Bacterial Type Strains, Phase II (KMG-II): from individual species to whole genera.</title>
        <authorList>
            <person name="Goeker M."/>
        </authorList>
    </citation>
    <scope>NUCLEOTIDE SEQUENCE [LARGE SCALE GENOMIC DNA]</scope>
    <source>
        <strain evidence="9 10">DSM 19830</strain>
    </source>
</reference>
<accession>A0A2W7RQS2</accession>